<dbReference type="AlphaFoldDB" id="A0A6I3JC06"/>
<proteinExistence type="predicted"/>
<sequence length="129" mass="13493">MPDPTSSVPVSVLWSHAHRADGAVRLVLVLPAEAPVVAAQVWLRLELGEAALRVPASVEPDEHGLRLSAAVPQDRLAAGLWRLRVRVGRGGPLLGLQARLLLAPDRPVALLPGPRPALRAPAAGGGSPY</sequence>
<dbReference type="Proteomes" id="UP000433406">
    <property type="component" value="Unassembled WGS sequence"/>
</dbReference>
<gene>
    <name evidence="1" type="ORF">GGQ22_10825</name>
</gene>
<organism evidence="1 2">
    <name type="scientific">Nocardioides marmotae</name>
    <dbReference type="NCBI Taxonomy" id="2663857"/>
    <lineage>
        <taxon>Bacteria</taxon>
        <taxon>Bacillati</taxon>
        <taxon>Actinomycetota</taxon>
        <taxon>Actinomycetes</taxon>
        <taxon>Propionibacteriales</taxon>
        <taxon>Nocardioidaceae</taxon>
        <taxon>Nocardioides</taxon>
    </lineage>
</organism>
<name>A0A6I3JC06_9ACTN</name>
<accession>A0A6I3JC06</accession>
<comment type="caution">
    <text evidence="1">The sequence shown here is derived from an EMBL/GenBank/DDBJ whole genome shotgun (WGS) entry which is preliminary data.</text>
</comment>
<dbReference type="EMBL" id="WLCI01000011">
    <property type="protein sequence ID" value="MTB95579.1"/>
    <property type="molecule type" value="Genomic_DNA"/>
</dbReference>
<keyword evidence="2" id="KW-1185">Reference proteome</keyword>
<dbReference type="RefSeq" id="WP_154615076.1">
    <property type="nucleotide sequence ID" value="NZ_CP053660.1"/>
</dbReference>
<evidence type="ECO:0000313" key="2">
    <source>
        <dbReference type="Proteomes" id="UP000433406"/>
    </source>
</evidence>
<evidence type="ECO:0000313" key="1">
    <source>
        <dbReference type="EMBL" id="MTB95579.1"/>
    </source>
</evidence>
<reference evidence="1 2" key="1">
    <citation type="submission" date="2019-10" db="EMBL/GenBank/DDBJ databases">
        <title>Nocardioides novel species isolated from the excrement of Marmot.</title>
        <authorList>
            <person name="Zhang G."/>
        </authorList>
    </citation>
    <scope>NUCLEOTIDE SEQUENCE [LARGE SCALE GENOMIC DNA]</scope>
    <source>
        <strain evidence="2">zg-579</strain>
    </source>
</reference>
<protein>
    <submittedName>
        <fullName evidence="1">Uncharacterized protein</fullName>
    </submittedName>
</protein>